<dbReference type="InterPro" id="IPR012173">
    <property type="entry name" value="Mpp10"/>
</dbReference>
<keyword evidence="7" id="KW-0175">Coiled coil</keyword>
<keyword evidence="3" id="KW-0698">rRNA processing</keyword>
<keyword evidence="10" id="KW-1185">Reference proteome</keyword>
<evidence type="ECO:0000313" key="9">
    <source>
        <dbReference type="EMBL" id="GAW79971.1"/>
    </source>
</evidence>
<feature type="region of interest" description="Disordered" evidence="8">
    <location>
        <begin position="216"/>
        <end position="382"/>
    </location>
</feature>
<dbReference type="OMA" id="HFAEDFG"/>
<feature type="compositionally biased region" description="Basic and acidic residues" evidence="8">
    <location>
        <begin position="172"/>
        <end position="191"/>
    </location>
</feature>
<feature type="coiled-coil region" evidence="7">
    <location>
        <begin position="586"/>
        <end position="613"/>
    </location>
</feature>
<evidence type="ECO:0000313" key="10">
    <source>
        <dbReference type="Proteomes" id="UP000195521"/>
    </source>
</evidence>
<feature type="compositionally biased region" description="Acidic residues" evidence="8">
    <location>
        <begin position="492"/>
        <end position="501"/>
    </location>
</feature>
<evidence type="ECO:0000256" key="7">
    <source>
        <dbReference type="SAM" id="Coils"/>
    </source>
</evidence>
<evidence type="ECO:0000256" key="5">
    <source>
        <dbReference type="ARBA" id="ARBA00023274"/>
    </source>
</evidence>
<feature type="compositionally biased region" description="Acidic residues" evidence="8">
    <location>
        <begin position="231"/>
        <end position="246"/>
    </location>
</feature>
<dbReference type="GO" id="GO:0034457">
    <property type="term" value="C:Mpp10 complex"/>
    <property type="evidence" value="ECO:0007669"/>
    <property type="project" value="InterPro"/>
</dbReference>
<keyword evidence="5 9" id="KW-0687">Ribonucleoprotein</keyword>
<dbReference type="Pfam" id="PF04006">
    <property type="entry name" value="Mpp10"/>
    <property type="match status" value="2"/>
</dbReference>
<dbReference type="PANTHER" id="PTHR17039:SF0">
    <property type="entry name" value="U3 SMALL NUCLEOLAR RIBONUCLEOPROTEIN PROTEIN MPP10"/>
    <property type="match status" value="1"/>
</dbReference>
<evidence type="ECO:0000256" key="1">
    <source>
        <dbReference type="ARBA" id="ARBA00004604"/>
    </source>
</evidence>
<protein>
    <submittedName>
        <fullName evidence="9">U3 small nucleolar ribonucleoprotein protein MPP10</fullName>
    </submittedName>
</protein>
<dbReference type="RefSeq" id="XP_028542560.1">
    <property type="nucleotide sequence ID" value="XM_028686759.1"/>
</dbReference>
<proteinExistence type="inferred from homology"/>
<accession>A0A1Y1JBR4</accession>
<keyword evidence="4" id="KW-0539">Nucleus</keyword>
<evidence type="ECO:0000256" key="2">
    <source>
        <dbReference type="ARBA" id="ARBA00022517"/>
    </source>
</evidence>
<sequence length="771" mass="90108">MELEKVKKYTDLINDFSKHCDEFLNVENKVRKEEEKEKISAKEKKEIIEIIEYFANILTKYFYNEYEIEEDISIVNSGFDSEQLWYFIECLIKENKLQNLNLFFNNYENRLEIEKKTHLMDTSFHQDVGSCIEKKSCKRSLTDRVKEKNMKNAISKKRRKINITKSNGTYRSKSDVDRIQNKDLDQTNEEDRFFNYDEMHQFLDQEDNKILHEQSGENVEKNAQDEGSSGTDDEVDLNQFEGDYEEAGAWKYGDFYGEDKLEEDELEEDELEEDELEEDELEEDKLEEDKLEEDELEEEELEEDELGEDELEEEELEEDELGEDELEEDELGEDELGEDELGEDELGEDELGEDELGEDELGEDELGEDELGERAGTMHKRKEYEIERELSEINQFDSMDNIGVESSEESSDAKELQIEVGKDKRQIEKELIAKKHWSLTGEVFGYNRPKNSLLKLNVDIPKVNLGHNDTYISKTVGEFSEKNSDELLGGGEVEDGADGADEVNKSKDTMSKRRKKGENNLLNEEIELVVKQRIQNMLFDDVEKKGIEDLEGFVNSNKDQDGNMNEVNFDHLNFTKSKLSLTDEYTKKYEEEIKNSQSKNKELNLQKLELMNLFKKIMHSCDSLCNDFFTPKPVLLNVHNKNDQIANLHIEETVPIILSDKNKKAPEELYRPGHIKQMDEMHEKEKKSLRKSKKIKRKKKLLNQFRKSGKGIIELQNRNQYLLSKNQKIKGEKTNLSKYGVSSKNKLLSKPGSKYNFAHHISKAQVLDMRD</sequence>
<dbReference type="OrthoDB" id="445326at2759"/>
<dbReference type="AlphaFoldDB" id="A0A1Y1JBR4"/>
<dbReference type="GO" id="GO:0005732">
    <property type="term" value="C:sno(s)RNA-containing ribonucleoprotein complex"/>
    <property type="evidence" value="ECO:0007669"/>
    <property type="project" value="InterPro"/>
</dbReference>
<feature type="region of interest" description="Disordered" evidence="8">
    <location>
        <begin position="483"/>
        <end position="518"/>
    </location>
</feature>
<evidence type="ECO:0000256" key="3">
    <source>
        <dbReference type="ARBA" id="ARBA00022552"/>
    </source>
</evidence>
<keyword evidence="2" id="KW-0690">Ribosome biogenesis</keyword>
<comment type="subcellular location">
    <subcellularLocation>
        <location evidence="1">Nucleus</location>
        <location evidence="1">Nucleolus</location>
    </subcellularLocation>
</comment>
<feature type="compositionally biased region" description="Basic and acidic residues" evidence="8">
    <location>
        <begin position="502"/>
        <end position="511"/>
    </location>
</feature>
<dbReference type="PANTHER" id="PTHR17039">
    <property type="entry name" value="U3 SMALL NUCLEOLAR RIBONUCLEOPROTEIN PROTEIN MPP10"/>
    <property type="match status" value="1"/>
</dbReference>
<name>A0A1Y1JBR4_PLAGO</name>
<organism evidence="9 10">
    <name type="scientific">Plasmodium gonderi</name>
    <dbReference type="NCBI Taxonomy" id="77519"/>
    <lineage>
        <taxon>Eukaryota</taxon>
        <taxon>Sar</taxon>
        <taxon>Alveolata</taxon>
        <taxon>Apicomplexa</taxon>
        <taxon>Aconoidasida</taxon>
        <taxon>Haemosporida</taxon>
        <taxon>Plasmodiidae</taxon>
        <taxon>Plasmodium</taxon>
        <taxon>Plasmodium (Plasmodium)</taxon>
    </lineage>
</organism>
<evidence type="ECO:0000256" key="6">
    <source>
        <dbReference type="ARBA" id="ARBA00029455"/>
    </source>
</evidence>
<dbReference type="GO" id="GO:0006364">
    <property type="term" value="P:rRNA processing"/>
    <property type="evidence" value="ECO:0007669"/>
    <property type="project" value="UniProtKB-KW"/>
</dbReference>
<dbReference type="Proteomes" id="UP000195521">
    <property type="component" value="Unassembled WGS sequence"/>
</dbReference>
<feature type="compositionally biased region" description="Acidic residues" evidence="8">
    <location>
        <begin position="260"/>
        <end position="371"/>
    </location>
</feature>
<reference evidence="10" key="1">
    <citation type="submission" date="2017-04" db="EMBL/GenBank/DDBJ databases">
        <title>Plasmodium gonderi genome.</title>
        <authorList>
            <person name="Arisue N."/>
            <person name="Honma H."/>
            <person name="Kawai S."/>
            <person name="Tougan T."/>
            <person name="Tanabe K."/>
            <person name="Horii T."/>
        </authorList>
    </citation>
    <scope>NUCLEOTIDE SEQUENCE [LARGE SCALE GENOMIC DNA]</scope>
    <source>
        <strain evidence="10">ATCC 30045</strain>
    </source>
</reference>
<comment type="similarity">
    <text evidence="6">Belongs to the MPP10 family.</text>
</comment>
<gene>
    <name evidence="9" type="ORF">PGO_061160</name>
</gene>
<dbReference type="GeneID" id="39746683"/>
<feature type="region of interest" description="Disordered" evidence="8">
    <location>
        <begin position="168"/>
        <end position="191"/>
    </location>
</feature>
<evidence type="ECO:0000256" key="8">
    <source>
        <dbReference type="SAM" id="MobiDB-lite"/>
    </source>
</evidence>
<dbReference type="GO" id="GO:0032040">
    <property type="term" value="C:small-subunit processome"/>
    <property type="evidence" value="ECO:0007669"/>
    <property type="project" value="TreeGrafter"/>
</dbReference>
<comment type="caution">
    <text evidence="9">The sequence shown here is derived from an EMBL/GenBank/DDBJ whole genome shotgun (WGS) entry which is preliminary data.</text>
</comment>
<dbReference type="EMBL" id="BDQF01000007">
    <property type="protein sequence ID" value="GAW79971.1"/>
    <property type="molecule type" value="Genomic_DNA"/>
</dbReference>
<evidence type="ECO:0000256" key="4">
    <source>
        <dbReference type="ARBA" id="ARBA00023242"/>
    </source>
</evidence>